<dbReference type="Proteomes" id="UP000245119">
    <property type="component" value="Linkage Group LG10"/>
</dbReference>
<dbReference type="InterPro" id="IPR058831">
    <property type="entry name" value="LolA-like_dom_2nd"/>
</dbReference>
<reference evidence="3 4" key="1">
    <citation type="submission" date="2018-04" db="EMBL/GenBank/DDBJ databases">
        <title>The genome of golden apple snail Pomacea canaliculata provides insight into stress tolerance and invasive adaptation.</title>
        <authorList>
            <person name="Liu C."/>
            <person name="Liu B."/>
            <person name="Ren Y."/>
            <person name="Zhang Y."/>
            <person name="Wang H."/>
            <person name="Li S."/>
            <person name="Jiang F."/>
            <person name="Yin L."/>
            <person name="Zhang G."/>
            <person name="Qian W."/>
            <person name="Fan W."/>
        </authorList>
    </citation>
    <scope>NUCLEOTIDE SEQUENCE [LARGE SCALE GENOMIC DNA]</scope>
    <source>
        <strain evidence="3">SZHN2017</strain>
        <tissue evidence="3">Muscle</tissue>
    </source>
</reference>
<keyword evidence="1" id="KW-0732">Signal</keyword>
<evidence type="ECO:0000313" key="4">
    <source>
        <dbReference type="Proteomes" id="UP000245119"/>
    </source>
</evidence>
<name>A0A2T7NPP2_POMCA</name>
<evidence type="ECO:0000313" key="3">
    <source>
        <dbReference type="EMBL" id="PVD23145.1"/>
    </source>
</evidence>
<dbReference type="PANTHER" id="PTHR36902:SF1">
    <property type="entry name" value="ENRICHED IN SURFACE-LABELED PROTEOME PROTEIN 9"/>
    <property type="match status" value="1"/>
</dbReference>
<feature type="chain" id="PRO_5015537493" description="LolA-like domain-containing protein" evidence="1">
    <location>
        <begin position="24"/>
        <end position="501"/>
    </location>
</feature>
<dbReference type="EMBL" id="PZQS01000010">
    <property type="protein sequence ID" value="PVD23145.1"/>
    <property type="molecule type" value="Genomic_DNA"/>
</dbReference>
<dbReference type="Pfam" id="PF25898">
    <property type="entry name" value="LolA_2nd_metazoa"/>
    <property type="match status" value="1"/>
</dbReference>
<evidence type="ECO:0000259" key="2">
    <source>
        <dbReference type="Pfam" id="PF25898"/>
    </source>
</evidence>
<dbReference type="OrthoDB" id="5983572at2759"/>
<accession>A0A2T7NPP2</accession>
<feature type="signal peptide" evidence="1">
    <location>
        <begin position="1"/>
        <end position="23"/>
    </location>
</feature>
<keyword evidence="4" id="KW-1185">Reference proteome</keyword>
<proteinExistence type="predicted"/>
<organism evidence="3 4">
    <name type="scientific">Pomacea canaliculata</name>
    <name type="common">Golden apple snail</name>
    <dbReference type="NCBI Taxonomy" id="400727"/>
    <lineage>
        <taxon>Eukaryota</taxon>
        <taxon>Metazoa</taxon>
        <taxon>Spiralia</taxon>
        <taxon>Lophotrochozoa</taxon>
        <taxon>Mollusca</taxon>
        <taxon>Gastropoda</taxon>
        <taxon>Caenogastropoda</taxon>
        <taxon>Architaenioglossa</taxon>
        <taxon>Ampullarioidea</taxon>
        <taxon>Ampullariidae</taxon>
        <taxon>Pomacea</taxon>
    </lineage>
</organism>
<evidence type="ECO:0000256" key="1">
    <source>
        <dbReference type="SAM" id="SignalP"/>
    </source>
</evidence>
<protein>
    <recommendedName>
        <fullName evidence="2">LolA-like domain-containing protein</fullName>
    </recommendedName>
</protein>
<feature type="domain" description="LolA-like" evidence="2">
    <location>
        <begin position="161"/>
        <end position="326"/>
    </location>
</feature>
<dbReference type="PANTHER" id="PTHR36902">
    <property type="entry name" value="ENRICHED IN SURFACE-LABELED PROTEOME PROTEIN 9"/>
    <property type="match status" value="1"/>
</dbReference>
<dbReference type="AlphaFoldDB" id="A0A2T7NPP2"/>
<gene>
    <name evidence="3" type="ORF">C0Q70_16408</name>
</gene>
<sequence length="501" mass="56454">MGRLRECMVVVALGLCLGSFAKGADVTCQPPNSTEYFNSLPGIPKLADAFHVWVEIRTEGSNRTELVEESVDNSSNRAVLRLLSNGRETKTIFLYDVQQTLVFRVHDWQTPSSSPQVPVRFMVQGQQALDAGSPSLFSRVYDFFGYEPQSVVNEEVFETTKGIVCHGRETMWVVPVLSGEYYHHYRQEAVDVLNNVVRGSEVWFDSTNKFSRMDYNLPDAGPVSEVHDFNFGVRYLRDVISGQCTPTSLEQEAIDSRLNTQAYLLNGSYVLTIKDPLNSFLVDSDFSYSGQRKTRGVMCNVFTSQRSNFDYFNNGSAYTATIEAYFDLLLLNPFRLEVTIPELGIDTIFNIYDYDDRLPDVEVFDVASCFNSSARLDFRQHSTSVGFVKSASVQLGRLYLQLRMGTKISIKTQGHSTLARIMQVSLLRVTRFRVEYDESSVYLLASLLDRTPSLAQFTRLVNTVIEQNDDSQFADIPSAAACSDLCVNNRVPVPELRVLSS</sequence>
<comment type="caution">
    <text evidence="3">The sequence shown here is derived from an EMBL/GenBank/DDBJ whole genome shotgun (WGS) entry which is preliminary data.</text>
</comment>